<dbReference type="SMART" id="SM00411">
    <property type="entry name" value="BHL"/>
    <property type="match status" value="1"/>
</dbReference>
<keyword evidence="1" id="KW-0238">DNA-binding</keyword>
<dbReference type="InterPro" id="IPR010992">
    <property type="entry name" value="IHF-like_DNA-bd_dom_sf"/>
</dbReference>
<dbReference type="AlphaFoldDB" id="A0A6J5YH19"/>
<organism evidence="3">
    <name type="scientific">freshwater metagenome</name>
    <dbReference type="NCBI Taxonomy" id="449393"/>
    <lineage>
        <taxon>unclassified sequences</taxon>
        <taxon>metagenomes</taxon>
        <taxon>ecological metagenomes</taxon>
    </lineage>
</organism>
<dbReference type="SUPFAM" id="SSF47729">
    <property type="entry name" value="IHF-like DNA-binding proteins"/>
    <property type="match status" value="1"/>
</dbReference>
<dbReference type="PANTHER" id="PTHR33175">
    <property type="entry name" value="DNA-BINDING PROTEIN HU"/>
    <property type="match status" value="1"/>
</dbReference>
<gene>
    <name evidence="3" type="ORF">UFOPK1392_01779</name>
    <name evidence="4" type="ORF">UFOPK3733_01954</name>
</gene>
<dbReference type="InterPro" id="IPR020816">
    <property type="entry name" value="Histone-like_DNA-bd_CS"/>
</dbReference>
<dbReference type="GO" id="GO:0005829">
    <property type="term" value="C:cytosol"/>
    <property type="evidence" value="ECO:0007669"/>
    <property type="project" value="TreeGrafter"/>
</dbReference>
<sequence length="94" mass="10033">MTKSELIAEIAERTGQTKTDVEKTLKSFEDIAHEVVAKGGEKLTLPGFISFEQTHRNARTARNPQTGEPIQVPASKAAKVTAGSKLKASAKGAK</sequence>
<evidence type="ECO:0000256" key="1">
    <source>
        <dbReference type="ARBA" id="ARBA00023125"/>
    </source>
</evidence>
<evidence type="ECO:0000313" key="3">
    <source>
        <dbReference type="EMBL" id="CAB4324016.1"/>
    </source>
</evidence>
<evidence type="ECO:0000256" key="2">
    <source>
        <dbReference type="SAM" id="MobiDB-lite"/>
    </source>
</evidence>
<name>A0A6J5YH19_9ZZZZ</name>
<evidence type="ECO:0000313" key="4">
    <source>
        <dbReference type="EMBL" id="CAB4952383.1"/>
    </source>
</evidence>
<dbReference type="PANTHER" id="PTHR33175:SF3">
    <property type="entry name" value="DNA-BINDING PROTEIN HU-BETA"/>
    <property type="match status" value="1"/>
</dbReference>
<dbReference type="Gene3D" id="4.10.520.10">
    <property type="entry name" value="IHF-like DNA-binding proteins"/>
    <property type="match status" value="1"/>
</dbReference>
<dbReference type="EMBL" id="CAEMXZ010000094">
    <property type="protein sequence ID" value="CAB4324016.1"/>
    <property type="molecule type" value="Genomic_DNA"/>
</dbReference>
<feature type="compositionally biased region" description="Low complexity" evidence="2">
    <location>
        <begin position="82"/>
        <end position="94"/>
    </location>
</feature>
<feature type="region of interest" description="Disordered" evidence="2">
    <location>
        <begin position="75"/>
        <end position="94"/>
    </location>
</feature>
<accession>A0A6J5YH19</accession>
<proteinExistence type="predicted"/>
<reference evidence="3" key="1">
    <citation type="submission" date="2020-05" db="EMBL/GenBank/DDBJ databases">
        <authorList>
            <person name="Chiriac C."/>
            <person name="Salcher M."/>
            <person name="Ghai R."/>
            <person name="Kavagutti S V."/>
        </authorList>
    </citation>
    <scope>NUCLEOTIDE SEQUENCE</scope>
</reference>
<dbReference type="GO" id="GO:0003677">
    <property type="term" value="F:DNA binding"/>
    <property type="evidence" value="ECO:0007669"/>
    <property type="project" value="UniProtKB-KW"/>
</dbReference>
<protein>
    <submittedName>
        <fullName evidence="3">Unannotated protein</fullName>
    </submittedName>
</protein>
<dbReference type="PRINTS" id="PR01727">
    <property type="entry name" value="DNABINDINGHU"/>
</dbReference>
<dbReference type="EMBL" id="CAFBNC010000136">
    <property type="protein sequence ID" value="CAB4952383.1"/>
    <property type="molecule type" value="Genomic_DNA"/>
</dbReference>
<dbReference type="Pfam" id="PF00216">
    <property type="entry name" value="Bac_DNA_binding"/>
    <property type="match status" value="1"/>
</dbReference>
<dbReference type="PROSITE" id="PS00045">
    <property type="entry name" value="HISTONE_LIKE"/>
    <property type="match status" value="1"/>
</dbReference>
<dbReference type="InterPro" id="IPR000119">
    <property type="entry name" value="Hist_DNA-bd"/>
</dbReference>
<dbReference type="GO" id="GO:0030527">
    <property type="term" value="F:structural constituent of chromatin"/>
    <property type="evidence" value="ECO:0007669"/>
    <property type="project" value="InterPro"/>
</dbReference>